<evidence type="ECO:0000256" key="1">
    <source>
        <dbReference type="SAM" id="Phobius"/>
    </source>
</evidence>
<evidence type="ECO:0000313" key="3">
    <source>
        <dbReference type="Proteomes" id="UP000295293"/>
    </source>
</evidence>
<keyword evidence="1" id="KW-0472">Membrane</keyword>
<dbReference type="RefSeq" id="WP_133818320.1">
    <property type="nucleotide sequence ID" value="NZ_SNZH01000004.1"/>
</dbReference>
<sequence length="192" mass="21839">MNIDNIMAILGGAGFTAIGASVLVKILVEKGIESAIKHNFDRHLETYKSELTREIERLKLSLKNSEVFFSRQFAALTELRKMSRSMLPRKRNPDMDFYEACWEVATEFSRHADSLDEFLYKYEPVLPTEILKQIESAAALANDGSFEFHLTDSNEPMVTDNGIKIAEQLYDLVRDASLELQKTVDSQVDGRK</sequence>
<protein>
    <submittedName>
        <fullName evidence="2">Uncharacterized protein</fullName>
    </submittedName>
</protein>
<accession>A0A4V3DMU1</accession>
<keyword evidence="1" id="KW-1133">Transmembrane helix</keyword>
<evidence type="ECO:0000313" key="2">
    <source>
        <dbReference type="EMBL" id="TDR45966.1"/>
    </source>
</evidence>
<keyword evidence="1" id="KW-0812">Transmembrane</keyword>
<dbReference type="Proteomes" id="UP000295293">
    <property type="component" value="Unassembled WGS sequence"/>
</dbReference>
<comment type="caution">
    <text evidence="2">The sequence shown here is derived from an EMBL/GenBank/DDBJ whole genome shotgun (WGS) entry which is preliminary data.</text>
</comment>
<name>A0A4V3DMU1_9GAMM</name>
<reference evidence="2 3" key="1">
    <citation type="submission" date="2019-03" db="EMBL/GenBank/DDBJ databases">
        <title>Genomic Encyclopedia of Type Strains, Phase IV (KMG-IV): sequencing the most valuable type-strain genomes for metagenomic binning, comparative biology and taxonomic classification.</title>
        <authorList>
            <person name="Goeker M."/>
        </authorList>
    </citation>
    <scope>NUCLEOTIDE SEQUENCE [LARGE SCALE GENOMIC DNA]</scope>
    <source>
        <strain evidence="2 3">DSM 21667</strain>
    </source>
</reference>
<dbReference type="AlphaFoldDB" id="A0A4V3DMU1"/>
<dbReference type="EMBL" id="SNZH01000004">
    <property type="protein sequence ID" value="TDR45966.1"/>
    <property type="molecule type" value="Genomic_DNA"/>
</dbReference>
<proteinExistence type="predicted"/>
<organism evidence="2 3">
    <name type="scientific">Tahibacter aquaticus</name>
    <dbReference type="NCBI Taxonomy" id="520092"/>
    <lineage>
        <taxon>Bacteria</taxon>
        <taxon>Pseudomonadati</taxon>
        <taxon>Pseudomonadota</taxon>
        <taxon>Gammaproteobacteria</taxon>
        <taxon>Lysobacterales</taxon>
        <taxon>Rhodanobacteraceae</taxon>
        <taxon>Tahibacter</taxon>
    </lineage>
</organism>
<dbReference type="OrthoDB" id="5918901at2"/>
<gene>
    <name evidence="2" type="ORF">DFR29_104403</name>
</gene>
<keyword evidence="3" id="KW-1185">Reference proteome</keyword>
<feature type="transmembrane region" description="Helical" evidence="1">
    <location>
        <begin position="6"/>
        <end position="28"/>
    </location>
</feature>